<protein>
    <submittedName>
        <fullName evidence="2">Uncharacterized protein</fullName>
    </submittedName>
</protein>
<organism evidence="2 3">
    <name type="scientific">Nesterenkonia xinjiangensis</name>
    <dbReference type="NCBI Taxonomy" id="225327"/>
    <lineage>
        <taxon>Bacteria</taxon>
        <taxon>Bacillati</taxon>
        <taxon>Actinomycetota</taxon>
        <taxon>Actinomycetes</taxon>
        <taxon>Micrococcales</taxon>
        <taxon>Micrococcaceae</taxon>
        <taxon>Nesterenkonia</taxon>
    </lineage>
</organism>
<evidence type="ECO:0000313" key="2">
    <source>
        <dbReference type="EMBL" id="NYJ76923.1"/>
    </source>
</evidence>
<evidence type="ECO:0000313" key="3">
    <source>
        <dbReference type="Proteomes" id="UP000535437"/>
    </source>
</evidence>
<dbReference type="AlphaFoldDB" id="A0A7Z0K8Q5"/>
<gene>
    <name evidence="2" type="ORF">HNR09_000334</name>
</gene>
<dbReference type="Proteomes" id="UP000535437">
    <property type="component" value="Unassembled WGS sequence"/>
</dbReference>
<dbReference type="RefSeq" id="WP_179540476.1">
    <property type="nucleotide sequence ID" value="NZ_BAAALL010000010.1"/>
</dbReference>
<name>A0A7Z0K8Q5_9MICC</name>
<evidence type="ECO:0000256" key="1">
    <source>
        <dbReference type="SAM" id="MobiDB-lite"/>
    </source>
</evidence>
<sequence length="215" mass="23560">MAHRTPLAHAWERAAREHWGKVPQPETGAQYVDALTHQTLHDRIPRQVGNCSIHVGLTTHDPDGVSDWIQVELGTWCGDRGAGETTTGFHFSTLDVLGTAQASAYRDPALAEGKDPCGEDDELILSVEPFGDPEDAETVGPPFELTIHEEPEAQDSDLLPLRSSGRGRAGRTWDAMPGARRTSSAEWGEHPQAGRPARRRRDPEPPPSAHRGHLR</sequence>
<accession>A0A7Z0K8Q5</accession>
<comment type="caution">
    <text evidence="2">The sequence shown here is derived from an EMBL/GenBank/DDBJ whole genome shotgun (WGS) entry which is preliminary data.</text>
</comment>
<feature type="region of interest" description="Disordered" evidence="1">
    <location>
        <begin position="149"/>
        <end position="215"/>
    </location>
</feature>
<dbReference type="EMBL" id="JACCFY010000001">
    <property type="protein sequence ID" value="NYJ76923.1"/>
    <property type="molecule type" value="Genomic_DNA"/>
</dbReference>
<proteinExistence type="predicted"/>
<keyword evidence="3" id="KW-1185">Reference proteome</keyword>
<reference evidence="2 3" key="1">
    <citation type="submission" date="2020-07" db="EMBL/GenBank/DDBJ databases">
        <title>Sequencing the genomes of 1000 actinobacteria strains.</title>
        <authorList>
            <person name="Klenk H.-P."/>
        </authorList>
    </citation>
    <scope>NUCLEOTIDE SEQUENCE [LARGE SCALE GENOMIC DNA]</scope>
    <source>
        <strain evidence="2 3">DSM 15475</strain>
    </source>
</reference>